<dbReference type="Pfam" id="PF00067">
    <property type="entry name" value="p450"/>
    <property type="match status" value="1"/>
</dbReference>
<dbReference type="Gene3D" id="1.10.630.10">
    <property type="entry name" value="Cytochrome P450"/>
    <property type="match status" value="1"/>
</dbReference>
<evidence type="ECO:0000256" key="7">
    <source>
        <dbReference type="ARBA" id="ARBA00022824"/>
    </source>
</evidence>
<dbReference type="GO" id="GO:0005789">
    <property type="term" value="C:endoplasmic reticulum membrane"/>
    <property type="evidence" value="ECO:0007669"/>
    <property type="project" value="UniProtKB-SubCell"/>
</dbReference>
<keyword evidence="12" id="KW-0472">Membrane</keyword>
<dbReference type="Proteomes" id="UP001233999">
    <property type="component" value="Unassembled WGS sequence"/>
</dbReference>
<dbReference type="PRINTS" id="PR00464">
    <property type="entry name" value="EP450II"/>
</dbReference>
<keyword evidence="11" id="KW-0503">Monooxygenase</keyword>
<evidence type="ECO:0000256" key="8">
    <source>
        <dbReference type="ARBA" id="ARBA00022848"/>
    </source>
</evidence>
<comment type="caution">
    <text evidence="13">The sequence shown here is derived from an EMBL/GenBank/DDBJ whole genome shotgun (WGS) entry which is preliminary data.</text>
</comment>
<keyword evidence="5" id="KW-0349">Heme</keyword>
<dbReference type="GO" id="GO:0020037">
    <property type="term" value="F:heme binding"/>
    <property type="evidence" value="ECO:0007669"/>
    <property type="project" value="InterPro"/>
</dbReference>
<evidence type="ECO:0000313" key="14">
    <source>
        <dbReference type="Proteomes" id="UP001233999"/>
    </source>
</evidence>
<dbReference type="GO" id="GO:0004497">
    <property type="term" value="F:monooxygenase activity"/>
    <property type="evidence" value="ECO:0007669"/>
    <property type="project" value="UniProtKB-KW"/>
</dbReference>
<dbReference type="InterPro" id="IPR002402">
    <property type="entry name" value="Cyt_P450_E_grp-II"/>
</dbReference>
<protein>
    <recommendedName>
        <fullName evidence="15">Cytochrome P450</fullName>
    </recommendedName>
</protein>
<reference evidence="13" key="1">
    <citation type="journal article" date="2023" name="IScience">
        <title>Live-bearing cockroach genome reveals convergent evolutionary mechanisms linked to viviparity in insects and beyond.</title>
        <authorList>
            <person name="Fouks B."/>
            <person name="Harrison M.C."/>
            <person name="Mikhailova A.A."/>
            <person name="Marchal E."/>
            <person name="English S."/>
            <person name="Carruthers M."/>
            <person name="Jennings E.C."/>
            <person name="Chiamaka E.L."/>
            <person name="Frigard R.A."/>
            <person name="Pippel M."/>
            <person name="Attardo G.M."/>
            <person name="Benoit J.B."/>
            <person name="Bornberg-Bauer E."/>
            <person name="Tobe S.S."/>
        </authorList>
    </citation>
    <scope>NUCLEOTIDE SEQUENCE</scope>
    <source>
        <strain evidence="13">Stay&amp;Tobe</strain>
    </source>
</reference>
<evidence type="ECO:0000256" key="6">
    <source>
        <dbReference type="ARBA" id="ARBA00022723"/>
    </source>
</evidence>
<keyword evidence="10" id="KW-0408">Iron</keyword>
<evidence type="ECO:0008006" key="15">
    <source>
        <dbReference type="Google" id="ProtNLM"/>
    </source>
</evidence>
<evidence type="ECO:0000256" key="12">
    <source>
        <dbReference type="ARBA" id="ARBA00023136"/>
    </source>
</evidence>
<dbReference type="GO" id="GO:0005506">
    <property type="term" value="F:iron ion binding"/>
    <property type="evidence" value="ECO:0007669"/>
    <property type="project" value="InterPro"/>
</dbReference>
<comment type="similarity">
    <text evidence="4">Belongs to the cytochrome P450 family.</text>
</comment>
<accession>A0AAD8EPR9</accession>
<name>A0AAD8EPR9_DIPPU</name>
<evidence type="ECO:0000256" key="2">
    <source>
        <dbReference type="ARBA" id="ARBA00004174"/>
    </source>
</evidence>
<comment type="cofactor">
    <cofactor evidence="1">
        <name>heme</name>
        <dbReference type="ChEBI" id="CHEBI:30413"/>
    </cofactor>
</comment>
<keyword evidence="6" id="KW-0479">Metal-binding</keyword>
<keyword evidence="9" id="KW-0560">Oxidoreductase</keyword>
<proteinExistence type="inferred from homology"/>
<comment type="subcellular location">
    <subcellularLocation>
        <location evidence="3">Endoplasmic reticulum membrane</location>
        <topology evidence="3">Peripheral membrane protein</topology>
    </subcellularLocation>
    <subcellularLocation>
        <location evidence="2">Microsome membrane</location>
        <topology evidence="2">Peripheral membrane protein</topology>
    </subcellularLocation>
</comment>
<evidence type="ECO:0000256" key="5">
    <source>
        <dbReference type="ARBA" id="ARBA00022617"/>
    </source>
</evidence>
<dbReference type="PANTHER" id="PTHR24291:SF189">
    <property type="entry name" value="CYTOCHROME P450 4C3-RELATED"/>
    <property type="match status" value="1"/>
</dbReference>
<sequence>MIYYVLTFLLSVVLILYAFCYAKTRQKMVYSELIPGPPALPIFGNILLFGMDPRTYFNKGLAVFAEYGTTIRVWFGPHLTIGLSDPKHIEVLLNSQKWINKAFVYNFLKPWLGSGLLTSTGQHWKKHRKILTSTFHFKILESYLEVFDKNVKILLNQLSKETDGTDFDIYPYINLYTLDNICETAMGVSVNAQIKSNSKYVKAVHSMGDALFHRLGKPLVPQ</sequence>
<dbReference type="AlphaFoldDB" id="A0AAD8EPR9"/>
<evidence type="ECO:0000313" key="13">
    <source>
        <dbReference type="EMBL" id="KAJ9597387.1"/>
    </source>
</evidence>
<dbReference type="InterPro" id="IPR036396">
    <property type="entry name" value="Cyt_P450_sf"/>
</dbReference>
<evidence type="ECO:0000256" key="9">
    <source>
        <dbReference type="ARBA" id="ARBA00023002"/>
    </source>
</evidence>
<dbReference type="InterPro" id="IPR001128">
    <property type="entry name" value="Cyt_P450"/>
</dbReference>
<dbReference type="GO" id="GO:0016705">
    <property type="term" value="F:oxidoreductase activity, acting on paired donors, with incorporation or reduction of molecular oxygen"/>
    <property type="evidence" value="ECO:0007669"/>
    <property type="project" value="InterPro"/>
</dbReference>
<evidence type="ECO:0000256" key="1">
    <source>
        <dbReference type="ARBA" id="ARBA00001971"/>
    </source>
</evidence>
<dbReference type="SUPFAM" id="SSF48264">
    <property type="entry name" value="Cytochrome P450"/>
    <property type="match status" value="1"/>
</dbReference>
<dbReference type="PANTHER" id="PTHR24291">
    <property type="entry name" value="CYTOCHROME P450 FAMILY 4"/>
    <property type="match status" value="1"/>
</dbReference>
<reference evidence="13" key="2">
    <citation type="submission" date="2023-05" db="EMBL/GenBank/DDBJ databases">
        <authorList>
            <person name="Fouks B."/>
        </authorList>
    </citation>
    <scope>NUCLEOTIDE SEQUENCE</scope>
    <source>
        <strain evidence="13">Stay&amp;Tobe</strain>
        <tissue evidence="13">Testes</tissue>
    </source>
</reference>
<keyword evidence="7" id="KW-0256">Endoplasmic reticulum</keyword>
<gene>
    <name evidence="13" type="ORF">L9F63_011776</name>
</gene>
<evidence type="ECO:0000256" key="3">
    <source>
        <dbReference type="ARBA" id="ARBA00004406"/>
    </source>
</evidence>
<keyword evidence="8" id="KW-0492">Microsome</keyword>
<organism evidence="13 14">
    <name type="scientific">Diploptera punctata</name>
    <name type="common">Pacific beetle cockroach</name>
    <dbReference type="NCBI Taxonomy" id="6984"/>
    <lineage>
        <taxon>Eukaryota</taxon>
        <taxon>Metazoa</taxon>
        <taxon>Ecdysozoa</taxon>
        <taxon>Arthropoda</taxon>
        <taxon>Hexapoda</taxon>
        <taxon>Insecta</taxon>
        <taxon>Pterygota</taxon>
        <taxon>Neoptera</taxon>
        <taxon>Polyneoptera</taxon>
        <taxon>Dictyoptera</taxon>
        <taxon>Blattodea</taxon>
        <taxon>Blaberoidea</taxon>
        <taxon>Blaberidae</taxon>
        <taxon>Diplopterinae</taxon>
        <taxon>Diploptera</taxon>
    </lineage>
</organism>
<dbReference type="EMBL" id="JASPKZ010001615">
    <property type="protein sequence ID" value="KAJ9597387.1"/>
    <property type="molecule type" value="Genomic_DNA"/>
</dbReference>
<evidence type="ECO:0000256" key="4">
    <source>
        <dbReference type="ARBA" id="ARBA00010617"/>
    </source>
</evidence>
<dbReference type="InterPro" id="IPR050196">
    <property type="entry name" value="Cytochrome_P450_Monoox"/>
</dbReference>
<evidence type="ECO:0000256" key="11">
    <source>
        <dbReference type="ARBA" id="ARBA00023033"/>
    </source>
</evidence>
<evidence type="ECO:0000256" key="10">
    <source>
        <dbReference type="ARBA" id="ARBA00023004"/>
    </source>
</evidence>
<keyword evidence="14" id="KW-1185">Reference proteome</keyword>